<comment type="pathway">
    <text evidence="5">Metabolic intermediate biosynthesis; (R)-mevalonate biosynthesis; (R)-mevalonate from acetyl-CoA: step 1/3.</text>
</comment>
<feature type="active site" description="Acyl-thioester intermediate" evidence="8">
    <location>
        <position position="91"/>
    </location>
</feature>
<dbReference type="CDD" id="cd00751">
    <property type="entry name" value="thiolase"/>
    <property type="match status" value="1"/>
</dbReference>
<feature type="domain" description="Thiolase C-terminal" evidence="11">
    <location>
        <begin position="274"/>
        <end position="396"/>
    </location>
</feature>
<evidence type="ECO:0000313" key="12">
    <source>
        <dbReference type="EMBL" id="KAH3677110.1"/>
    </source>
</evidence>
<feature type="active site" description="Proton acceptor" evidence="8">
    <location>
        <position position="353"/>
    </location>
</feature>
<dbReference type="EMBL" id="JAEUBF010000550">
    <property type="protein sequence ID" value="KAH3677110.1"/>
    <property type="molecule type" value="Genomic_DNA"/>
</dbReference>
<dbReference type="PANTHER" id="PTHR18919:SF165">
    <property type="entry name" value="ACETYL-COA ACETYLTRANSFERASE"/>
    <property type="match status" value="1"/>
</dbReference>
<dbReference type="PANTHER" id="PTHR18919">
    <property type="entry name" value="ACETYL-COA C-ACYLTRANSFERASE"/>
    <property type="match status" value="1"/>
</dbReference>
<feature type="active site" description="Proton acceptor" evidence="8">
    <location>
        <position position="383"/>
    </location>
</feature>
<reference evidence="12" key="2">
    <citation type="submission" date="2021-01" db="EMBL/GenBank/DDBJ databases">
        <authorList>
            <person name="Schikora-Tamarit M.A."/>
        </authorList>
    </citation>
    <scope>NUCLEOTIDE SEQUENCE</scope>
    <source>
        <strain evidence="12">CBS6341</strain>
    </source>
</reference>
<gene>
    <name evidence="12" type="ORF">WICMUC_001865</name>
</gene>
<keyword evidence="13" id="KW-1185">Reference proteome</keyword>
<evidence type="ECO:0000256" key="5">
    <source>
        <dbReference type="ARBA" id="ARBA00037924"/>
    </source>
</evidence>
<dbReference type="GO" id="GO:0005739">
    <property type="term" value="C:mitochondrion"/>
    <property type="evidence" value="ECO:0007669"/>
    <property type="project" value="TreeGrafter"/>
</dbReference>
<dbReference type="EC" id="2.3.1.9" evidence="2"/>
<dbReference type="GO" id="GO:0003985">
    <property type="term" value="F:acetyl-CoA C-acetyltransferase activity"/>
    <property type="evidence" value="ECO:0007669"/>
    <property type="project" value="UniProtKB-EC"/>
</dbReference>
<keyword evidence="3 9" id="KW-0808">Transferase</keyword>
<keyword evidence="4 9" id="KW-0012">Acyltransferase</keyword>
<reference evidence="12" key="1">
    <citation type="journal article" date="2021" name="Open Biol.">
        <title>Shared evolutionary footprints suggest mitochondrial oxidative damage underlies multiple complex I losses in fungi.</title>
        <authorList>
            <person name="Schikora-Tamarit M.A."/>
            <person name="Marcet-Houben M."/>
            <person name="Nosek J."/>
            <person name="Gabaldon T."/>
        </authorList>
    </citation>
    <scope>NUCLEOTIDE SEQUENCE</scope>
    <source>
        <strain evidence="12">CBS6341</strain>
    </source>
</reference>
<dbReference type="SUPFAM" id="SSF53901">
    <property type="entry name" value="Thiolase-like"/>
    <property type="match status" value="2"/>
</dbReference>
<feature type="domain" description="Thiolase N-terminal" evidence="10">
    <location>
        <begin position="6"/>
        <end position="266"/>
    </location>
</feature>
<dbReference type="FunFam" id="3.40.47.10:FF:000007">
    <property type="entry name" value="acetyl-CoA acetyltransferase, mitochondrial"/>
    <property type="match status" value="1"/>
</dbReference>
<dbReference type="PROSITE" id="PS00737">
    <property type="entry name" value="THIOLASE_2"/>
    <property type="match status" value="1"/>
</dbReference>
<dbReference type="InterPro" id="IPR020610">
    <property type="entry name" value="Thiolase_AS"/>
</dbReference>
<dbReference type="InterPro" id="IPR020617">
    <property type="entry name" value="Thiolase_C"/>
</dbReference>
<evidence type="ECO:0000256" key="2">
    <source>
        <dbReference type="ARBA" id="ARBA00012705"/>
    </source>
</evidence>
<dbReference type="PROSITE" id="PS00099">
    <property type="entry name" value="THIOLASE_3"/>
    <property type="match status" value="1"/>
</dbReference>
<dbReference type="Pfam" id="PF02803">
    <property type="entry name" value="Thiolase_C"/>
    <property type="match status" value="1"/>
</dbReference>
<dbReference type="InterPro" id="IPR020613">
    <property type="entry name" value="Thiolase_CS"/>
</dbReference>
<evidence type="ECO:0000256" key="8">
    <source>
        <dbReference type="PIRSR" id="PIRSR000429-1"/>
    </source>
</evidence>
<organism evidence="12 13">
    <name type="scientific">Wickerhamomyces mucosus</name>
    <dbReference type="NCBI Taxonomy" id="1378264"/>
    <lineage>
        <taxon>Eukaryota</taxon>
        <taxon>Fungi</taxon>
        <taxon>Dikarya</taxon>
        <taxon>Ascomycota</taxon>
        <taxon>Saccharomycotina</taxon>
        <taxon>Saccharomycetes</taxon>
        <taxon>Phaffomycetales</taxon>
        <taxon>Wickerhamomycetaceae</taxon>
        <taxon>Wickerhamomyces</taxon>
    </lineage>
</organism>
<dbReference type="Gene3D" id="3.40.47.10">
    <property type="match status" value="1"/>
</dbReference>
<dbReference type="Pfam" id="PF00108">
    <property type="entry name" value="Thiolase_N"/>
    <property type="match status" value="1"/>
</dbReference>
<dbReference type="NCBIfam" id="TIGR01930">
    <property type="entry name" value="AcCoA-C-Actrans"/>
    <property type="match status" value="1"/>
</dbReference>
<evidence type="ECO:0000256" key="6">
    <source>
        <dbReference type="ARBA" id="ARBA00044137"/>
    </source>
</evidence>
<accession>A0A9P8PT03</accession>
<evidence type="ECO:0000256" key="9">
    <source>
        <dbReference type="RuleBase" id="RU003557"/>
    </source>
</evidence>
<dbReference type="Proteomes" id="UP000769528">
    <property type="component" value="Unassembled WGS sequence"/>
</dbReference>
<comment type="caution">
    <text evidence="12">The sequence shown here is derived from an EMBL/GenBank/DDBJ whole genome shotgun (WGS) entry which is preliminary data.</text>
</comment>
<comment type="similarity">
    <text evidence="1 9">Belongs to the thiolase-like superfamily. Thiolase family.</text>
</comment>
<dbReference type="AlphaFoldDB" id="A0A9P8PT03"/>
<sequence length="404" mass="42294">MSDNSVYIVATARTPIGSFQGGLSSLTYVDLGAHAVTAALSKVPEINPETVDELVFGGVLQANVGQNPAKQVAIKSGLGVKTNSSTINKVCASGTKSTIIGAQSILTGSADIVVVGGAESMTNAPYYLPSARAGARFGEAKIIDSLQRDGLNDAYDNTAMGVSAEKCARDHNISREEQDDFAIKSYQKAQQAHTSGKFKNEIAPITIKGFRGKPDVVIEIDEETSKLNIDKLRTARTVFQKENGTVTAANASPINDGGAALVLVSHKKLVELKLKPLARIVGWGEAEQDPQDFTTAPSLAVPVALKHANLEIDNIDFFEFNEAFSVVGLANTKILNLPQEKVNVYGGAVAIGHPLGCSGARIIVTLTSVLEQENGKLGVAAICNGGGGASAIVIEKLSSDHVAL</sequence>
<dbReference type="InterPro" id="IPR020616">
    <property type="entry name" value="Thiolase_N"/>
</dbReference>
<evidence type="ECO:0000256" key="3">
    <source>
        <dbReference type="ARBA" id="ARBA00022679"/>
    </source>
</evidence>
<evidence type="ECO:0000259" key="11">
    <source>
        <dbReference type="Pfam" id="PF02803"/>
    </source>
</evidence>
<dbReference type="GO" id="GO:0006635">
    <property type="term" value="P:fatty acid beta-oxidation"/>
    <property type="evidence" value="ECO:0007669"/>
    <property type="project" value="TreeGrafter"/>
</dbReference>
<proteinExistence type="inferred from homology"/>
<protein>
    <recommendedName>
        <fullName evidence="6">Acetyl-CoA acetyltransferase</fullName>
        <ecNumber evidence="2">2.3.1.9</ecNumber>
    </recommendedName>
    <alternativeName>
        <fullName evidence="7">Ergosterol biosynthesis protein 10</fullName>
    </alternativeName>
</protein>
<dbReference type="GO" id="GO:0006696">
    <property type="term" value="P:ergosterol biosynthetic process"/>
    <property type="evidence" value="ECO:0007669"/>
    <property type="project" value="TreeGrafter"/>
</dbReference>
<evidence type="ECO:0000256" key="1">
    <source>
        <dbReference type="ARBA" id="ARBA00010982"/>
    </source>
</evidence>
<dbReference type="PIRSF" id="PIRSF000429">
    <property type="entry name" value="Ac-CoA_Ac_transf"/>
    <property type="match status" value="1"/>
</dbReference>
<evidence type="ECO:0000259" key="10">
    <source>
        <dbReference type="Pfam" id="PF00108"/>
    </source>
</evidence>
<evidence type="ECO:0000256" key="7">
    <source>
        <dbReference type="ARBA" id="ARBA00084041"/>
    </source>
</evidence>
<evidence type="ECO:0000313" key="13">
    <source>
        <dbReference type="Proteomes" id="UP000769528"/>
    </source>
</evidence>
<name>A0A9P8PT03_9ASCO</name>
<dbReference type="OrthoDB" id="5404651at2759"/>
<dbReference type="InterPro" id="IPR016039">
    <property type="entry name" value="Thiolase-like"/>
</dbReference>
<dbReference type="InterPro" id="IPR002155">
    <property type="entry name" value="Thiolase"/>
</dbReference>
<evidence type="ECO:0000256" key="4">
    <source>
        <dbReference type="ARBA" id="ARBA00023315"/>
    </source>
</evidence>